<reference evidence="9" key="1">
    <citation type="journal article" date="2021" name="PeerJ">
        <title>Extensive microbial diversity within the chicken gut microbiome revealed by metagenomics and culture.</title>
        <authorList>
            <person name="Gilroy R."/>
            <person name="Ravi A."/>
            <person name="Getino M."/>
            <person name="Pursley I."/>
            <person name="Horton D.L."/>
            <person name="Alikhan N.F."/>
            <person name="Baker D."/>
            <person name="Gharbi K."/>
            <person name="Hall N."/>
            <person name="Watson M."/>
            <person name="Adriaenssens E.M."/>
            <person name="Foster-Nyarko E."/>
            <person name="Jarju S."/>
            <person name="Secka A."/>
            <person name="Antonio M."/>
            <person name="Oren A."/>
            <person name="Chaudhuri R.R."/>
            <person name="La Ragione R."/>
            <person name="Hildebrand F."/>
            <person name="Pallen M.J."/>
        </authorList>
    </citation>
    <scope>NUCLEOTIDE SEQUENCE</scope>
    <source>
        <strain evidence="9">ChiW19-954</strain>
    </source>
</reference>
<feature type="domain" description="Sulfatase N-terminal" evidence="8">
    <location>
        <begin position="152"/>
        <end position="393"/>
    </location>
</feature>
<dbReference type="Gene3D" id="2.60.40.3760">
    <property type="match status" value="1"/>
</dbReference>
<dbReference type="InterPro" id="IPR050448">
    <property type="entry name" value="OpgB/LTA_synthase_biosynth"/>
</dbReference>
<evidence type="ECO:0000256" key="5">
    <source>
        <dbReference type="ARBA" id="ARBA00022989"/>
    </source>
</evidence>
<organism evidence="9 10">
    <name type="scientific">Candidatus Mediterraneibacter faecipullorum</name>
    <dbReference type="NCBI Taxonomy" id="2838670"/>
    <lineage>
        <taxon>Bacteria</taxon>
        <taxon>Bacillati</taxon>
        <taxon>Bacillota</taxon>
        <taxon>Clostridia</taxon>
        <taxon>Lachnospirales</taxon>
        <taxon>Lachnospiraceae</taxon>
        <taxon>Mediterraneibacter</taxon>
    </lineage>
</organism>
<keyword evidence="3" id="KW-1003">Cell membrane</keyword>
<evidence type="ECO:0000256" key="2">
    <source>
        <dbReference type="ARBA" id="ARBA00004936"/>
    </source>
</evidence>
<dbReference type="Pfam" id="PF00884">
    <property type="entry name" value="Sulfatase"/>
    <property type="match status" value="1"/>
</dbReference>
<dbReference type="Gene3D" id="3.40.720.10">
    <property type="entry name" value="Alkaline Phosphatase, subunit A"/>
    <property type="match status" value="1"/>
</dbReference>
<dbReference type="InterPro" id="IPR017850">
    <property type="entry name" value="Alkaline_phosphatase_core_sf"/>
</dbReference>
<keyword evidence="6 7" id="KW-0472">Membrane</keyword>
<accession>A0A9D2NLQ9</accession>
<dbReference type="Pfam" id="PF08481">
    <property type="entry name" value="GBS_Bsp-like"/>
    <property type="match status" value="1"/>
</dbReference>
<comment type="subcellular location">
    <subcellularLocation>
        <location evidence="1">Cell membrane</location>
        <topology evidence="1">Multi-pass membrane protein</topology>
    </subcellularLocation>
</comment>
<sequence>MKKIFFAICNALLVIWITFSVLFCSSVLWLFDTWPNLTIQELMFQIQSPINGTNKDIIMDYIVSCIFITLIILILSTVAVIIFRKRKRVYYPLVLCVLFIAILLDVSIAYLAWQRLDIDEYTKNSDTYSSFVDMYYVDPSEVELTFPEEKKNLIYIFLESMEITYSDEKNGGAFENNFIPELTNLAVENEDFSGASDELNGGTALKYATWTAAALFSQTSGLPLTLPIDGNSMDTQESFLPAVIALGDILEQQGYNQTFMIGSDGEFGGRSLYFSDHGNYNIKDYYYFQSLEKFPSDYWVWWGIEDEKLFEYAKEELVDLASQKEPFNFTMLTVDTHFEDGYVCEKCESEYGDNQYANVLSCSSRQVNEFIEWIQAQDFYENTTIVISGDHATMDSDFCENIDDDYERKVYTAYINSSVQPEDSEWRREYSTFDNFPTTLASLGVDIQGNRLGLGTNLFSTEETLTELYGVEYVNEELMKKSELMDELTADIDKDNVELRIREGTAPTALATAMPYDYTTGVLSVVISDFQNTEDGISGITAAVWTEEDQSDLQWVQAEVQSDGTYMANVNVPNFGFATGIYYVDVYLTDDTGNQFLAASTTGYVE</sequence>
<protein>
    <submittedName>
        <fullName evidence="9">GBS Bsp-like repeat-containing protein</fullName>
    </submittedName>
</protein>
<evidence type="ECO:0000256" key="3">
    <source>
        <dbReference type="ARBA" id="ARBA00022475"/>
    </source>
</evidence>
<dbReference type="AlphaFoldDB" id="A0A9D2NLQ9"/>
<gene>
    <name evidence="9" type="ORF">H9758_05450</name>
</gene>
<dbReference type="GO" id="GO:0005886">
    <property type="term" value="C:plasma membrane"/>
    <property type="evidence" value="ECO:0007669"/>
    <property type="project" value="UniProtKB-SubCell"/>
</dbReference>
<feature type="transmembrane region" description="Helical" evidence="7">
    <location>
        <begin position="61"/>
        <end position="83"/>
    </location>
</feature>
<dbReference type="InterPro" id="IPR013688">
    <property type="entry name" value="GBS_Bsp-like"/>
</dbReference>
<name>A0A9D2NLQ9_9FIRM</name>
<evidence type="ECO:0000313" key="10">
    <source>
        <dbReference type="Proteomes" id="UP000823890"/>
    </source>
</evidence>
<reference evidence="9" key="2">
    <citation type="submission" date="2021-04" db="EMBL/GenBank/DDBJ databases">
        <authorList>
            <person name="Gilroy R."/>
        </authorList>
    </citation>
    <scope>NUCLEOTIDE SEQUENCE</scope>
    <source>
        <strain evidence="9">ChiW19-954</strain>
    </source>
</reference>
<dbReference type="Proteomes" id="UP000823890">
    <property type="component" value="Unassembled WGS sequence"/>
</dbReference>
<keyword evidence="5 7" id="KW-1133">Transmembrane helix</keyword>
<evidence type="ECO:0000256" key="7">
    <source>
        <dbReference type="SAM" id="Phobius"/>
    </source>
</evidence>
<comment type="pathway">
    <text evidence="2">Cell wall biogenesis; lipoteichoic acid biosynthesis.</text>
</comment>
<evidence type="ECO:0000256" key="6">
    <source>
        <dbReference type="ARBA" id="ARBA00023136"/>
    </source>
</evidence>
<dbReference type="PANTHER" id="PTHR47371:SF3">
    <property type="entry name" value="PHOSPHOGLYCEROL TRANSFERASE I"/>
    <property type="match status" value="1"/>
</dbReference>
<dbReference type="CDD" id="cd16015">
    <property type="entry name" value="LTA_synthase"/>
    <property type="match status" value="1"/>
</dbReference>
<evidence type="ECO:0000259" key="8">
    <source>
        <dbReference type="Pfam" id="PF00884"/>
    </source>
</evidence>
<evidence type="ECO:0000256" key="4">
    <source>
        <dbReference type="ARBA" id="ARBA00022692"/>
    </source>
</evidence>
<keyword evidence="4 7" id="KW-0812">Transmembrane</keyword>
<dbReference type="SUPFAM" id="SSF53649">
    <property type="entry name" value="Alkaline phosphatase-like"/>
    <property type="match status" value="1"/>
</dbReference>
<evidence type="ECO:0000256" key="1">
    <source>
        <dbReference type="ARBA" id="ARBA00004651"/>
    </source>
</evidence>
<evidence type="ECO:0000313" key="9">
    <source>
        <dbReference type="EMBL" id="HJC34024.1"/>
    </source>
</evidence>
<comment type="caution">
    <text evidence="9">The sequence shown here is derived from an EMBL/GenBank/DDBJ whole genome shotgun (WGS) entry which is preliminary data.</text>
</comment>
<feature type="transmembrane region" description="Helical" evidence="7">
    <location>
        <begin position="90"/>
        <end position="113"/>
    </location>
</feature>
<dbReference type="EMBL" id="DWWO01000071">
    <property type="protein sequence ID" value="HJC34024.1"/>
    <property type="molecule type" value="Genomic_DNA"/>
</dbReference>
<dbReference type="PANTHER" id="PTHR47371">
    <property type="entry name" value="LIPOTEICHOIC ACID SYNTHASE"/>
    <property type="match status" value="1"/>
</dbReference>
<proteinExistence type="predicted"/>
<feature type="transmembrane region" description="Helical" evidence="7">
    <location>
        <begin position="7"/>
        <end position="31"/>
    </location>
</feature>
<dbReference type="InterPro" id="IPR000917">
    <property type="entry name" value="Sulfatase_N"/>
</dbReference>